<dbReference type="GO" id="GO:0005737">
    <property type="term" value="C:cytoplasm"/>
    <property type="evidence" value="ECO:0007669"/>
    <property type="project" value="TreeGrafter"/>
</dbReference>
<dbReference type="PANTHER" id="PTHR45982:SF1">
    <property type="entry name" value="REGULATOR OF CHROMOSOME CONDENSATION"/>
    <property type="match status" value="1"/>
</dbReference>
<dbReference type="AlphaFoldDB" id="A0A0F6YJM2"/>
<dbReference type="PROSITE" id="PS50012">
    <property type="entry name" value="RCC1_3"/>
    <property type="match status" value="6"/>
</dbReference>
<dbReference type="InterPro" id="IPR000408">
    <property type="entry name" value="Reg_chr_condens"/>
</dbReference>
<proteinExistence type="predicted"/>
<dbReference type="Pfam" id="PF25390">
    <property type="entry name" value="WD40_RLD"/>
    <property type="match status" value="1"/>
</dbReference>
<dbReference type="PROSITE" id="PS51257">
    <property type="entry name" value="PROKAR_LIPOPROTEIN"/>
    <property type="match status" value="1"/>
</dbReference>
<dbReference type="Proteomes" id="UP000034883">
    <property type="component" value="Chromosome"/>
</dbReference>
<evidence type="ECO:0000313" key="4">
    <source>
        <dbReference type="EMBL" id="AKF08220.1"/>
    </source>
</evidence>
<dbReference type="InterPro" id="IPR058923">
    <property type="entry name" value="RCC1-like_dom"/>
</dbReference>
<dbReference type="GO" id="GO:0005085">
    <property type="term" value="F:guanyl-nucleotide exchange factor activity"/>
    <property type="evidence" value="ECO:0007669"/>
    <property type="project" value="TreeGrafter"/>
</dbReference>
<dbReference type="SUPFAM" id="SSF50985">
    <property type="entry name" value="RCC1/BLIP-II"/>
    <property type="match status" value="1"/>
</dbReference>
<dbReference type="InterPro" id="IPR009091">
    <property type="entry name" value="RCC1/BLIP-II"/>
</dbReference>
<evidence type="ECO:0000256" key="2">
    <source>
        <dbReference type="ARBA" id="ARBA00022737"/>
    </source>
</evidence>
<gene>
    <name evidence="4" type="ORF">DB32_005369</name>
</gene>
<protein>
    <submittedName>
        <fullName evidence="4">BNR repeat domain protein</fullName>
    </submittedName>
</protein>
<dbReference type="PANTHER" id="PTHR45982">
    <property type="entry name" value="REGULATOR OF CHROMOSOME CONDENSATION"/>
    <property type="match status" value="1"/>
</dbReference>
<organism evidence="4 5">
    <name type="scientific">Sandaracinus amylolyticus</name>
    <dbReference type="NCBI Taxonomy" id="927083"/>
    <lineage>
        <taxon>Bacteria</taxon>
        <taxon>Pseudomonadati</taxon>
        <taxon>Myxococcota</taxon>
        <taxon>Polyangia</taxon>
        <taxon>Polyangiales</taxon>
        <taxon>Sandaracinaceae</taxon>
        <taxon>Sandaracinus</taxon>
    </lineage>
</organism>
<reference evidence="4 5" key="1">
    <citation type="submission" date="2015-03" db="EMBL/GenBank/DDBJ databases">
        <title>Genome assembly of Sandaracinus amylolyticus DSM 53668.</title>
        <authorList>
            <person name="Sharma G."/>
            <person name="Subramanian S."/>
        </authorList>
    </citation>
    <scope>NUCLEOTIDE SEQUENCE [LARGE SCALE GENOMIC DNA]</scope>
    <source>
        <strain evidence="4 5">DSM 53668</strain>
    </source>
</reference>
<dbReference type="OrthoDB" id="5462013at2"/>
<dbReference type="RefSeq" id="WP_053235389.1">
    <property type="nucleotide sequence ID" value="NZ_CP011125.1"/>
</dbReference>
<dbReference type="Gene3D" id="2.130.10.30">
    <property type="entry name" value="Regulator of chromosome condensation 1/beta-lactamase-inhibitor protein II"/>
    <property type="match status" value="2"/>
</dbReference>
<evidence type="ECO:0000256" key="1">
    <source>
        <dbReference type="ARBA" id="ARBA00022658"/>
    </source>
</evidence>
<dbReference type="KEGG" id="samy:DB32_005369"/>
<sequence length="634" mass="64831">MTNLRTSIAFAVLIASAGCDTDPICTPLVYDRNERRCVCPPGSEWIMDEAICVLPDGGMLHLPDDAGSRSADDACVPQAWYRDGDGDGHGDPLTRVDACEAPDRFVAAGDDCDDECETCAPGRAEECDGTRDENCVGGVDEGCDCATGRSRACPGGTDIGECAAGVQTCIDGAWSDCDGAIGVATEACNGLDEDCDMVIDGPAASAACGSRPRATSVACSGGACVVAACTTGFDDCDDDDANGCEAELAADESNCGACGNQCGWWCDGSDCVGIATPVAGSSITCLITDRSELACAGTNDAGALGVGDTRTFSSRPVFVVSPSATTRLTGVTQVSVGTQHVCAALSDGRVACWGSNLYGQLGPGAGAQQSRPYVVPGLSTAVEVVAGQQHSCARLASGGVRCWGNNEAGRLGDGTTTQRTTVATVLRSDGTPLTGVQRLSVGTAHTCAITSARTAWCWGSNFFGQLGDGTTTTRPSAVQVTGLSNVVQLESGSAFSCALDSFDRVRCWGDNVHGQLGDGSTTRRPAPVQASISDVEEIGTGSSHACARVSGGRVLCWGRNAFYELGDGTRTTQLAPVVAQFTNVEALVVGGARTCILDTAGRLWCVGINDRGQFGDGSVPNSDGTATPVRLIEP</sequence>
<name>A0A0F6YJM2_9BACT</name>
<dbReference type="InterPro" id="IPR051553">
    <property type="entry name" value="Ran_GTPase-activating"/>
</dbReference>
<feature type="domain" description="RCC1-like" evidence="3">
    <location>
        <begin position="276"/>
        <end position="580"/>
    </location>
</feature>
<accession>A0A0F6YJM2</accession>
<keyword evidence="1" id="KW-0344">Guanine-nucleotide releasing factor</keyword>
<keyword evidence="2" id="KW-0677">Repeat</keyword>
<evidence type="ECO:0000313" key="5">
    <source>
        <dbReference type="Proteomes" id="UP000034883"/>
    </source>
</evidence>
<dbReference type="EMBL" id="CP011125">
    <property type="protein sequence ID" value="AKF08220.1"/>
    <property type="molecule type" value="Genomic_DNA"/>
</dbReference>
<dbReference type="PRINTS" id="PR00633">
    <property type="entry name" value="RCCNDNSATION"/>
</dbReference>
<keyword evidence="5" id="KW-1185">Reference proteome</keyword>
<evidence type="ECO:0000259" key="3">
    <source>
        <dbReference type="Pfam" id="PF25390"/>
    </source>
</evidence>